<dbReference type="PANTHER" id="PTHR42943">
    <property type="entry name" value="GLUTATHIONE S-TRANSFERASE KAPPA"/>
    <property type="match status" value="1"/>
</dbReference>
<dbReference type="InterPro" id="IPR036249">
    <property type="entry name" value="Thioredoxin-like_sf"/>
</dbReference>
<dbReference type="CDD" id="cd03022">
    <property type="entry name" value="DsbA_HCCA_Iso"/>
    <property type="match status" value="1"/>
</dbReference>
<evidence type="ECO:0000313" key="4">
    <source>
        <dbReference type="EMBL" id="APW36946.1"/>
    </source>
</evidence>
<dbReference type="Pfam" id="PF01323">
    <property type="entry name" value="DSBA"/>
    <property type="match status" value="1"/>
</dbReference>
<dbReference type="Gene3D" id="3.40.30.10">
    <property type="entry name" value="Glutaredoxin"/>
    <property type="match status" value="1"/>
</dbReference>
<dbReference type="InterPro" id="IPR001853">
    <property type="entry name" value="DSBA-like_thioredoxin_dom"/>
</dbReference>
<dbReference type="EMBL" id="CP019236">
    <property type="protein sequence ID" value="APW36946.1"/>
    <property type="molecule type" value="Genomic_DNA"/>
</dbReference>
<reference evidence="4 5" key="1">
    <citation type="submission" date="2017-01" db="EMBL/GenBank/DDBJ databases">
        <authorList>
            <person name="Mah S.A."/>
            <person name="Swanson W.J."/>
            <person name="Moy G.W."/>
            <person name="Vacquier V.D."/>
        </authorList>
    </citation>
    <scope>NUCLEOTIDE SEQUENCE [LARGE SCALE GENOMIC DNA]</scope>
    <source>
        <strain evidence="4 5">DCY110</strain>
    </source>
</reference>
<proteinExistence type="inferred from homology"/>
<dbReference type="Proteomes" id="UP000186609">
    <property type="component" value="Chromosome"/>
</dbReference>
<dbReference type="GO" id="GO:0006749">
    <property type="term" value="P:glutathione metabolic process"/>
    <property type="evidence" value="ECO:0007669"/>
    <property type="project" value="TreeGrafter"/>
</dbReference>
<evidence type="ECO:0000259" key="3">
    <source>
        <dbReference type="Pfam" id="PF01323"/>
    </source>
</evidence>
<dbReference type="SUPFAM" id="SSF52833">
    <property type="entry name" value="Thioredoxin-like"/>
    <property type="match status" value="1"/>
</dbReference>
<keyword evidence="1 4" id="KW-0413">Isomerase</keyword>
<evidence type="ECO:0000256" key="1">
    <source>
        <dbReference type="PIRNR" id="PIRNR006386"/>
    </source>
</evidence>
<dbReference type="PIRSF" id="PIRSF006386">
    <property type="entry name" value="HCCAis_GSTk"/>
    <property type="match status" value="1"/>
</dbReference>
<dbReference type="KEGG" id="rhy:RD110_06845"/>
<dbReference type="OrthoDB" id="8560325at2"/>
<feature type="active site" description="Nucleophile" evidence="2">
    <location>
        <position position="13"/>
    </location>
</feature>
<comment type="similarity">
    <text evidence="1">Belongs to the GST superfamily. NadH family.</text>
</comment>
<dbReference type="InterPro" id="IPR044087">
    <property type="entry name" value="NahD-like"/>
</dbReference>
<comment type="catalytic activity">
    <reaction evidence="1">
        <text>2-hydroxychromene-2-carboxylate = (3E)-4-(2-hydroxyphenyl)-2-oxobut-3-enoate</text>
        <dbReference type="Rhea" id="RHEA:27401"/>
        <dbReference type="ChEBI" id="CHEBI:59350"/>
        <dbReference type="ChEBI" id="CHEBI:59353"/>
        <dbReference type="EC" id="5.99.1.4"/>
    </reaction>
</comment>
<dbReference type="RefSeq" id="WP_076197913.1">
    <property type="nucleotide sequence ID" value="NZ_CP019236.1"/>
</dbReference>
<evidence type="ECO:0000256" key="2">
    <source>
        <dbReference type="PIRSR" id="PIRSR006386-1"/>
    </source>
</evidence>
<protein>
    <recommendedName>
        <fullName evidence="1">2-hydroxychromene-2-carboxylate isomerase</fullName>
        <ecNumber evidence="1">5.99.1.4</ecNumber>
    </recommendedName>
</protein>
<dbReference type="AlphaFoldDB" id="A0A1P8JT65"/>
<evidence type="ECO:0000313" key="5">
    <source>
        <dbReference type="Proteomes" id="UP000186609"/>
    </source>
</evidence>
<dbReference type="PANTHER" id="PTHR42943:SF13">
    <property type="entry name" value="GLUTATHIONE S-TRANSFERASE KAPPA-RELATED"/>
    <property type="match status" value="1"/>
</dbReference>
<gene>
    <name evidence="4" type="ORF">RD110_06845</name>
</gene>
<accession>A0A1P8JT65</accession>
<dbReference type="InterPro" id="IPR051924">
    <property type="entry name" value="GST_Kappa/NadH"/>
</dbReference>
<name>A0A1P8JT65_9BURK</name>
<sequence>MTKTIDYYFPPQSPFAYLGHARFAELVARLGCEVRVRPCDMGEVFKQSGGLPLGQRAPQRQAYRLVELARWRDFLGLPMNTQPAFFPVAADPASKLIIAADLDHGSAAAMTVAGAVFSAVWAEQKNIADVQTLADLATASGLDGRLLVERSQSPEVAAQYQAHTRAALDAGVFGAPWFVFEGQGYWGQDRLDFLERAITKAAA</sequence>
<dbReference type="EC" id="5.99.1.4" evidence="1"/>
<dbReference type="GO" id="GO:0018845">
    <property type="term" value="F:2-hydroxychromene-2-carboxylate isomerase activity"/>
    <property type="evidence" value="ECO:0007669"/>
    <property type="project" value="UniProtKB-UniRule"/>
</dbReference>
<dbReference type="InterPro" id="IPR014440">
    <property type="entry name" value="HCCAis_GSTk"/>
</dbReference>
<dbReference type="STRING" id="1842727.RD110_06845"/>
<organism evidence="4 5">
    <name type="scientific">Rhodoferax koreensis</name>
    <dbReference type="NCBI Taxonomy" id="1842727"/>
    <lineage>
        <taxon>Bacteria</taxon>
        <taxon>Pseudomonadati</taxon>
        <taxon>Pseudomonadota</taxon>
        <taxon>Betaproteobacteria</taxon>
        <taxon>Burkholderiales</taxon>
        <taxon>Comamonadaceae</taxon>
        <taxon>Rhodoferax</taxon>
    </lineage>
</organism>
<dbReference type="GO" id="GO:0004602">
    <property type="term" value="F:glutathione peroxidase activity"/>
    <property type="evidence" value="ECO:0007669"/>
    <property type="project" value="TreeGrafter"/>
</dbReference>
<keyword evidence="5" id="KW-1185">Reference proteome</keyword>
<dbReference type="GO" id="GO:1901170">
    <property type="term" value="P:naphthalene catabolic process"/>
    <property type="evidence" value="ECO:0007669"/>
    <property type="project" value="InterPro"/>
</dbReference>
<feature type="domain" description="DSBA-like thioredoxin" evidence="3">
    <location>
        <begin position="4"/>
        <end position="198"/>
    </location>
</feature>
<dbReference type="GO" id="GO:0004364">
    <property type="term" value="F:glutathione transferase activity"/>
    <property type="evidence" value="ECO:0007669"/>
    <property type="project" value="TreeGrafter"/>
</dbReference>